<protein>
    <submittedName>
        <fullName evidence="1">Uncharacterized protein</fullName>
    </submittedName>
</protein>
<organism evidence="1 2">
    <name type="scientific">Phytophthora megakarya</name>
    <dbReference type="NCBI Taxonomy" id="4795"/>
    <lineage>
        <taxon>Eukaryota</taxon>
        <taxon>Sar</taxon>
        <taxon>Stramenopiles</taxon>
        <taxon>Oomycota</taxon>
        <taxon>Peronosporomycetes</taxon>
        <taxon>Peronosporales</taxon>
        <taxon>Peronosporaceae</taxon>
        <taxon>Phytophthora</taxon>
    </lineage>
</organism>
<gene>
    <name evidence="1" type="ORF">PHMEG_00013935</name>
</gene>
<name>A0A225W767_9STRA</name>
<proteinExistence type="predicted"/>
<dbReference type="EMBL" id="NBNE01001737">
    <property type="protein sequence ID" value="OWZ12837.1"/>
    <property type="molecule type" value="Genomic_DNA"/>
</dbReference>
<evidence type="ECO:0000313" key="1">
    <source>
        <dbReference type="EMBL" id="OWZ12837.1"/>
    </source>
</evidence>
<dbReference type="Proteomes" id="UP000198211">
    <property type="component" value="Unassembled WGS sequence"/>
</dbReference>
<keyword evidence="2" id="KW-1185">Reference proteome</keyword>
<sequence>MCRRDATRDAVFPITSSPGLRLHIPNALEESEVSNPDKLMPTTNPEYVGSRLAAASALPQPLQLPGRTM</sequence>
<accession>A0A225W767</accession>
<reference evidence="2" key="1">
    <citation type="submission" date="2017-03" db="EMBL/GenBank/DDBJ databases">
        <title>Phytopthora megakarya and P. palmivora, two closely related causual agents of cacao black pod achieved similar genome size and gene model numbers by different mechanisms.</title>
        <authorList>
            <person name="Ali S."/>
            <person name="Shao J."/>
            <person name="Larry D.J."/>
            <person name="Kronmiller B."/>
            <person name="Shen D."/>
            <person name="Strem M.D."/>
            <person name="Melnick R.L."/>
            <person name="Guiltinan M.J."/>
            <person name="Tyler B.M."/>
            <person name="Meinhardt L.W."/>
            <person name="Bailey B.A."/>
        </authorList>
    </citation>
    <scope>NUCLEOTIDE SEQUENCE [LARGE SCALE GENOMIC DNA]</scope>
    <source>
        <strain evidence="2">zdho120</strain>
    </source>
</reference>
<evidence type="ECO:0000313" key="2">
    <source>
        <dbReference type="Proteomes" id="UP000198211"/>
    </source>
</evidence>
<comment type="caution">
    <text evidence="1">The sequence shown here is derived from an EMBL/GenBank/DDBJ whole genome shotgun (WGS) entry which is preliminary data.</text>
</comment>
<dbReference type="AlphaFoldDB" id="A0A225W767"/>